<keyword evidence="3" id="KW-0808">Transferase</keyword>
<accession>A0AAT9GBR9</accession>
<feature type="transmembrane region" description="Helical" evidence="7">
    <location>
        <begin position="463"/>
        <end position="482"/>
    </location>
</feature>
<dbReference type="InterPro" id="IPR029044">
    <property type="entry name" value="Nucleotide-diphossugar_trans"/>
</dbReference>
<reference evidence="9" key="1">
    <citation type="submission" date="2024-01" db="EMBL/GenBank/DDBJ databases">
        <title>Sequencing the genomes of a sandfly, Sergentomyia squamirostris, and its two endosymbionts.</title>
        <authorList>
            <person name="Itokawa K."/>
            <person name="Sanjoba C."/>
        </authorList>
    </citation>
    <scope>NUCLEOTIDE SEQUENCE</scope>
    <source>
        <strain evidence="9">WSSQ</strain>
    </source>
</reference>
<dbReference type="SUPFAM" id="SSF53448">
    <property type="entry name" value="Nucleotide-diphospho-sugar transferases"/>
    <property type="match status" value="1"/>
</dbReference>
<evidence type="ECO:0000256" key="4">
    <source>
        <dbReference type="ARBA" id="ARBA00022692"/>
    </source>
</evidence>
<evidence type="ECO:0000256" key="5">
    <source>
        <dbReference type="ARBA" id="ARBA00022989"/>
    </source>
</evidence>
<feature type="transmembrane region" description="Helical" evidence="7">
    <location>
        <begin position="108"/>
        <end position="127"/>
    </location>
</feature>
<evidence type="ECO:0000313" key="9">
    <source>
        <dbReference type="EMBL" id="BFD47281.1"/>
    </source>
</evidence>
<dbReference type="InterPro" id="IPR050321">
    <property type="entry name" value="Glycosyltr_2/OpgH_subfam"/>
</dbReference>
<dbReference type="AlphaFoldDB" id="A0AAT9GBR9"/>
<dbReference type="PANTHER" id="PTHR43867">
    <property type="entry name" value="CELLULOSE SYNTHASE CATALYTIC SUBUNIT A [UDP-FORMING]"/>
    <property type="match status" value="1"/>
</dbReference>
<dbReference type="Pfam" id="PF13632">
    <property type="entry name" value="Glyco_trans_2_3"/>
    <property type="match status" value="1"/>
</dbReference>
<proteinExistence type="predicted"/>
<comment type="subcellular location">
    <subcellularLocation>
        <location evidence="1">Membrane</location>
        <topology evidence="1">Multi-pass membrane protein</topology>
    </subcellularLocation>
</comment>
<evidence type="ECO:0000256" key="2">
    <source>
        <dbReference type="ARBA" id="ARBA00022676"/>
    </source>
</evidence>
<dbReference type="GO" id="GO:0016757">
    <property type="term" value="F:glycosyltransferase activity"/>
    <property type="evidence" value="ECO:0007669"/>
    <property type="project" value="UniProtKB-KW"/>
</dbReference>
<dbReference type="Gene3D" id="3.90.550.10">
    <property type="entry name" value="Spore Coat Polysaccharide Biosynthesis Protein SpsA, Chain A"/>
    <property type="match status" value="1"/>
</dbReference>
<feature type="transmembrane region" description="Helical" evidence="7">
    <location>
        <begin position="489"/>
        <end position="514"/>
    </location>
</feature>
<keyword evidence="4 7" id="KW-0812">Transmembrane</keyword>
<evidence type="ECO:0000259" key="8">
    <source>
        <dbReference type="Pfam" id="PF13632"/>
    </source>
</evidence>
<evidence type="ECO:0000256" key="6">
    <source>
        <dbReference type="ARBA" id="ARBA00023136"/>
    </source>
</evidence>
<keyword evidence="2" id="KW-0328">Glycosyltransferase</keyword>
<evidence type="ECO:0000256" key="7">
    <source>
        <dbReference type="SAM" id="Phobius"/>
    </source>
</evidence>
<sequence>MQQLPILQADNVEKIKFDSSLCKEPEKLFYYKFNIIPWQKLNNTTFFMVEDTSRDINRWVEAHYGIDYVLIKVDSEQILNLLNSHFGISEFASNYLYYKNPNFSAKSIKLSSIFFASFFIVTSILTLTEKYTYFALMLIFIIGCSSYLFKFIATVFSLCETSNQKVDYSKLNEEDFPIYTILLPAFKESAVIEQLIESIESLDYPKSKLDVKLQVESDDQETLAAIEKYTLPQYFEVIKVPHSLPRTKAKSCNYAMSFARGKYAVIYDADDKPDPLQLKKALIEFNKDDDKLACVQAKLNYYNCDYNFLTKSFSLEYMNWFQYLLPGFQKMNMPMLLGGSSNHFSVKILKKVFFWDAYSVTEDADLGLRLAQMGYKTRMIDSETLEESPIAVFAWIKQRARWIKGYMQTYIVHLKNIKSLYKHTGFKGILLLNLFVGSAAFIFFTTPFLLLSLILTKVLNELFLYYCVVVYVTNLILLVIAVKQQKMPFYFYIVSIFFPVYSLLHSAAAFLALWEFILYPERWNKTQHGLWNKSNQNL</sequence>
<dbReference type="InterPro" id="IPR001173">
    <property type="entry name" value="Glyco_trans_2-like"/>
</dbReference>
<keyword evidence="6 7" id="KW-0472">Membrane</keyword>
<dbReference type="CDD" id="cd06427">
    <property type="entry name" value="CESA_like_2"/>
    <property type="match status" value="1"/>
</dbReference>
<keyword evidence="5 7" id="KW-1133">Transmembrane helix</keyword>
<organism evidence="9">
    <name type="scientific">Wolbachia endosymbiont of Sergentomyia squamirostris</name>
    <dbReference type="NCBI Taxonomy" id="3113640"/>
    <lineage>
        <taxon>Bacteria</taxon>
        <taxon>Pseudomonadati</taxon>
        <taxon>Pseudomonadota</taxon>
        <taxon>Alphaproteobacteria</taxon>
        <taxon>Rickettsiales</taxon>
        <taxon>Anaplasmataceae</taxon>
        <taxon>Wolbachieae</taxon>
        <taxon>Wolbachia</taxon>
    </lineage>
</organism>
<gene>
    <name evidence="9" type="ORF">DMENIID0003_03550</name>
</gene>
<feature type="domain" description="Glycosyltransferase 2-like" evidence="8">
    <location>
        <begin position="265"/>
        <end position="479"/>
    </location>
</feature>
<feature type="transmembrane region" description="Helical" evidence="7">
    <location>
        <begin position="133"/>
        <end position="159"/>
    </location>
</feature>
<dbReference type="PANTHER" id="PTHR43867:SF2">
    <property type="entry name" value="CELLULOSE SYNTHASE CATALYTIC SUBUNIT A [UDP-FORMING]"/>
    <property type="match status" value="1"/>
</dbReference>
<dbReference type="GO" id="GO:0016020">
    <property type="term" value="C:membrane"/>
    <property type="evidence" value="ECO:0007669"/>
    <property type="project" value="UniProtKB-SubCell"/>
</dbReference>
<feature type="transmembrane region" description="Helical" evidence="7">
    <location>
        <begin position="428"/>
        <end position="451"/>
    </location>
</feature>
<evidence type="ECO:0000256" key="3">
    <source>
        <dbReference type="ARBA" id="ARBA00022679"/>
    </source>
</evidence>
<evidence type="ECO:0000256" key="1">
    <source>
        <dbReference type="ARBA" id="ARBA00004141"/>
    </source>
</evidence>
<protein>
    <submittedName>
        <fullName evidence="9">Glycosyltransferase family 2 protein</fullName>
    </submittedName>
</protein>
<dbReference type="EMBL" id="AP029172">
    <property type="protein sequence ID" value="BFD47281.1"/>
    <property type="molecule type" value="Genomic_DNA"/>
</dbReference>
<name>A0AAT9GBR9_9RICK</name>